<accession>A0ABR5S847</accession>
<proteinExistence type="predicted"/>
<dbReference type="Proteomes" id="UP000078335">
    <property type="component" value="Unassembled WGS sequence"/>
</dbReference>
<comment type="caution">
    <text evidence="1">The sequence shown here is derived from an EMBL/GenBank/DDBJ whole genome shotgun (WGS) entry which is preliminary data.</text>
</comment>
<keyword evidence="2" id="KW-1185">Reference proteome</keyword>
<reference evidence="1 2" key="1">
    <citation type="journal article" date="2016" name="Front. Microbiol.">
        <title>Genomic Resource of Rice Seed Associated Bacteria.</title>
        <authorList>
            <person name="Midha S."/>
            <person name="Bansal K."/>
            <person name="Sharma S."/>
            <person name="Kumar N."/>
            <person name="Patil P.P."/>
            <person name="Chaudhry V."/>
            <person name="Patil P.B."/>
        </authorList>
    </citation>
    <scope>NUCLEOTIDE SEQUENCE [LARGE SCALE GENOMIC DNA]</scope>
    <source>
        <strain evidence="1 2">NS263</strain>
    </source>
</reference>
<dbReference type="EMBL" id="LDRB01000031">
    <property type="protein sequence ID" value="KTR40492.1"/>
    <property type="molecule type" value="Genomic_DNA"/>
</dbReference>
<name>A0ABR5S847_9MICO</name>
<sequence>MTRTPVAGAASRRDLEDRLDEIVRACAAIERHVGTDDASELVLDAVRMRLVEIGAVVATLPAELTAVEPEIPWARLAGVGDRLTGRRRQVTESVLLWTARVDVPRLCAAVERLRARGMGAGDAGAPEHPTPPTV</sequence>
<organism evidence="1 2">
    <name type="scientific">Curtobacterium oceanosedimentum</name>
    <dbReference type="NCBI Taxonomy" id="465820"/>
    <lineage>
        <taxon>Bacteria</taxon>
        <taxon>Bacillati</taxon>
        <taxon>Actinomycetota</taxon>
        <taxon>Actinomycetes</taxon>
        <taxon>Micrococcales</taxon>
        <taxon>Microbacteriaceae</taxon>
        <taxon>Curtobacterium</taxon>
    </lineage>
</organism>
<evidence type="ECO:0008006" key="3">
    <source>
        <dbReference type="Google" id="ProtNLM"/>
    </source>
</evidence>
<dbReference type="RefSeq" id="WP_152999011.1">
    <property type="nucleotide sequence ID" value="NZ_LDRB01000031.1"/>
</dbReference>
<gene>
    <name evidence="1" type="ORF">NS263_07465</name>
</gene>
<protein>
    <recommendedName>
        <fullName evidence="3">DUF222 domain-containing protein</fullName>
    </recommendedName>
</protein>
<evidence type="ECO:0000313" key="2">
    <source>
        <dbReference type="Proteomes" id="UP000078335"/>
    </source>
</evidence>
<evidence type="ECO:0000313" key="1">
    <source>
        <dbReference type="EMBL" id="KTR40492.1"/>
    </source>
</evidence>